<dbReference type="InterPro" id="IPR046601">
    <property type="entry name" value="DUF6660"/>
</dbReference>
<comment type="caution">
    <text evidence="2">The sequence shown here is derived from an EMBL/GenBank/DDBJ whole genome shotgun (WGS) entry which is preliminary data.</text>
</comment>
<name>A0A428JXE1_9BACT</name>
<evidence type="ECO:0008006" key="4">
    <source>
        <dbReference type="Google" id="ProtNLM"/>
    </source>
</evidence>
<accession>A0A428JXE1</accession>
<proteinExistence type="predicted"/>
<dbReference type="Pfam" id="PF20365">
    <property type="entry name" value="DUF6660"/>
    <property type="match status" value="1"/>
</dbReference>
<evidence type="ECO:0000313" key="2">
    <source>
        <dbReference type="EMBL" id="RSK38778.1"/>
    </source>
</evidence>
<feature type="signal peptide" evidence="1">
    <location>
        <begin position="1"/>
        <end position="21"/>
    </location>
</feature>
<gene>
    <name evidence="2" type="ORF">EI293_21035</name>
</gene>
<dbReference type="Proteomes" id="UP000270291">
    <property type="component" value="Unassembled WGS sequence"/>
</dbReference>
<dbReference type="RefSeq" id="WP_125440529.1">
    <property type="nucleotide sequence ID" value="NZ_RWIU01000011.1"/>
</dbReference>
<dbReference type="EMBL" id="RWIU01000011">
    <property type="protein sequence ID" value="RSK38778.1"/>
    <property type="molecule type" value="Genomic_DNA"/>
</dbReference>
<feature type="chain" id="PRO_5019431121" description="Secreted protein" evidence="1">
    <location>
        <begin position="22"/>
        <end position="109"/>
    </location>
</feature>
<organism evidence="2 3">
    <name type="scientific">Hymenobacter perfusus</name>
    <dbReference type="NCBI Taxonomy" id="1236770"/>
    <lineage>
        <taxon>Bacteria</taxon>
        <taxon>Pseudomonadati</taxon>
        <taxon>Bacteroidota</taxon>
        <taxon>Cytophagia</taxon>
        <taxon>Cytophagales</taxon>
        <taxon>Hymenobacteraceae</taxon>
        <taxon>Hymenobacter</taxon>
    </lineage>
</organism>
<keyword evidence="1" id="KW-0732">Signal</keyword>
<evidence type="ECO:0000256" key="1">
    <source>
        <dbReference type="SAM" id="SignalP"/>
    </source>
</evidence>
<reference evidence="2 3" key="1">
    <citation type="submission" date="2018-12" db="EMBL/GenBank/DDBJ databases">
        <authorList>
            <person name="Feng G."/>
            <person name="Zhu H."/>
        </authorList>
    </citation>
    <scope>NUCLEOTIDE SEQUENCE [LARGE SCALE GENOMIC DNA]</scope>
    <source>
        <strain evidence="2 3">LMG 26000</strain>
    </source>
</reference>
<dbReference type="AlphaFoldDB" id="A0A428JXE1"/>
<protein>
    <recommendedName>
        <fullName evidence="4">Secreted protein</fullName>
    </recommendedName>
</protein>
<sequence length="109" mass="11312">MRFLALFFAFYFACLSTLTCADGEVVCKDAKQTTVAAAAHTDCDAGALGDWCSPLCQCHCCGGAVVPLAPLPTLTAATAVTWATALRHARLRVGAPTRGSGAVWQPPQA</sequence>
<keyword evidence="3" id="KW-1185">Reference proteome</keyword>
<evidence type="ECO:0000313" key="3">
    <source>
        <dbReference type="Proteomes" id="UP000270291"/>
    </source>
</evidence>